<dbReference type="InterPro" id="IPR017930">
    <property type="entry name" value="Myb_dom"/>
</dbReference>
<dbReference type="OrthoDB" id="2143914at2759"/>
<dbReference type="PROSITE" id="PS50090">
    <property type="entry name" value="MYB_LIKE"/>
    <property type="match status" value="3"/>
</dbReference>
<feature type="domain" description="HTH myb-type" evidence="3">
    <location>
        <begin position="9"/>
        <end position="56"/>
    </location>
</feature>
<sequence>MESYNNPPRKWSPSEDQKLREGVEAQLREGEVKDWCRIADNLPGRTNKDCRKRWHNSVAGGLKKGQWSKSEDNLLSRGVEKYGQKWDSIVRASILGLTDDYQMDSSGKLQCAKRWQQSLDPALDRSEWRDNDDNELIDAVQRLGRHWKDIQREYFPERSKNDIKNRYTVLVRRYQNQGITLANAPSSPSDCSTPAPTASYAEDDGYLSPNPTVYDPLLQLSSRRGDRLSWSSYDNDAYSTWSSQQACSVPIPPSVPDPRMHQPLTAMPQYGYAQPPLLSSNAPPSWNQPSPYMHPSSPSLHTGASAHHSVYGYNSHPVAQQPILSRSASYTAPTAQAPYVTMPHVPSCTGSGQQDYNATTSAMYQDPRDIQHSYYYS</sequence>
<dbReference type="EMBL" id="CP089275">
    <property type="protein sequence ID" value="USP75623.1"/>
    <property type="molecule type" value="Genomic_DNA"/>
</dbReference>
<accession>A0A9Q9DPV8</accession>
<dbReference type="GO" id="GO:0000978">
    <property type="term" value="F:RNA polymerase II cis-regulatory region sequence-specific DNA binding"/>
    <property type="evidence" value="ECO:0007669"/>
    <property type="project" value="TreeGrafter"/>
</dbReference>
<dbReference type="PROSITE" id="PS51294">
    <property type="entry name" value="HTH_MYB"/>
    <property type="match status" value="3"/>
</dbReference>
<dbReference type="GO" id="GO:0000278">
    <property type="term" value="P:mitotic cell cycle"/>
    <property type="evidence" value="ECO:0007669"/>
    <property type="project" value="TreeGrafter"/>
</dbReference>
<dbReference type="GO" id="GO:0000981">
    <property type="term" value="F:DNA-binding transcription factor activity, RNA polymerase II-specific"/>
    <property type="evidence" value="ECO:0007669"/>
    <property type="project" value="TreeGrafter"/>
</dbReference>
<evidence type="ECO:0000313" key="5">
    <source>
        <dbReference type="Proteomes" id="UP001056012"/>
    </source>
</evidence>
<dbReference type="Gene3D" id="1.10.10.60">
    <property type="entry name" value="Homeodomain-like"/>
    <property type="match status" value="3"/>
</dbReference>
<dbReference type="AlphaFoldDB" id="A0A9Q9DPV8"/>
<feature type="domain" description="HTH myb-type" evidence="3">
    <location>
        <begin position="125"/>
        <end position="175"/>
    </location>
</feature>
<dbReference type="Pfam" id="PF00249">
    <property type="entry name" value="Myb_DNA-binding"/>
    <property type="match status" value="1"/>
</dbReference>
<dbReference type="InterPro" id="IPR050560">
    <property type="entry name" value="MYB_TF"/>
</dbReference>
<dbReference type="GO" id="GO:0005634">
    <property type="term" value="C:nucleus"/>
    <property type="evidence" value="ECO:0007669"/>
    <property type="project" value="TreeGrafter"/>
</dbReference>
<dbReference type="SUPFAM" id="SSF46689">
    <property type="entry name" value="Homeodomain-like"/>
    <property type="match status" value="2"/>
</dbReference>
<feature type="compositionally biased region" description="Polar residues" evidence="1">
    <location>
        <begin position="279"/>
        <end position="302"/>
    </location>
</feature>
<protein>
    <submittedName>
        <fullName evidence="4">Uncharacterized protein</fullName>
    </submittedName>
</protein>
<dbReference type="PANTHER" id="PTHR45614">
    <property type="entry name" value="MYB PROTEIN-RELATED"/>
    <property type="match status" value="1"/>
</dbReference>
<feature type="region of interest" description="Disordered" evidence="1">
    <location>
        <begin position="183"/>
        <end position="207"/>
    </location>
</feature>
<feature type="region of interest" description="Disordered" evidence="1">
    <location>
        <begin position="279"/>
        <end position="303"/>
    </location>
</feature>
<name>A0A9Q9DPV8_CURCL</name>
<feature type="region of interest" description="Disordered" evidence="1">
    <location>
        <begin position="1"/>
        <end position="23"/>
    </location>
</feature>
<feature type="compositionally biased region" description="Polar residues" evidence="1">
    <location>
        <begin position="183"/>
        <end position="196"/>
    </location>
</feature>
<feature type="domain" description="HTH myb-type" evidence="3">
    <location>
        <begin position="62"/>
        <end position="123"/>
    </location>
</feature>
<feature type="domain" description="Myb-like" evidence="2">
    <location>
        <begin position="59"/>
        <end position="119"/>
    </location>
</feature>
<organism evidence="4 5">
    <name type="scientific">Curvularia clavata</name>
    <dbReference type="NCBI Taxonomy" id="95742"/>
    <lineage>
        <taxon>Eukaryota</taxon>
        <taxon>Fungi</taxon>
        <taxon>Dikarya</taxon>
        <taxon>Ascomycota</taxon>
        <taxon>Pezizomycotina</taxon>
        <taxon>Dothideomycetes</taxon>
        <taxon>Pleosporomycetidae</taxon>
        <taxon>Pleosporales</taxon>
        <taxon>Pleosporineae</taxon>
        <taxon>Pleosporaceae</taxon>
        <taxon>Curvularia</taxon>
    </lineage>
</organism>
<reference evidence="4" key="1">
    <citation type="submission" date="2021-12" db="EMBL/GenBank/DDBJ databases">
        <title>Curvularia clavata genome.</title>
        <authorList>
            <person name="Cao Y."/>
        </authorList>
    </citation>
    <scope>NUCLEOTIDE SEQUENCE</scope>
    <source>
        <strain evidence="4">Yc1106</strain>
    </source>
</reference>
<evidence type="ECO:0000259" key="2">
    <source>
        <dbReference type="PROSITE" id="PS50090"/>
    </source>
</evidence>
<dbReference type="CDD" id="cd00167">
    <property type="entry name" value="SANT"/>
    <property type="match status" value="2"/>
</dbReference>
<proteinExistence type="predicted"/>
<evidence type="ECO:0000256" key="1">
    <source>
        <dbReference type="SAM" id="MobiDB-lite"/>
    </source>
</evidence>
<feature type="compositionally biased region" description="Basic and acidic residues" evidence="1">
    <location>
        <begin position="12"/>
        <end position="23"/>
    </location>
</feature>
<dbReference type="GO" id="GO:0045944">
    <property type="term" value="P:positive regulation of transcription by RNA polymerase II"/>
    <property type="evidence" value="ECO:0007669"/>
    <property type="project" value="TreeGrafter"/>
</dbReference>
<feature type="domain" description="Myb-like" evidence="2">
    <location>
        <begin position="10"/>
        <end position="58"/>
    </location>
</feature>
<dbReference type="SMART" id="SM00717">
    <property type="entry name" value="SANT"/>
    <property type="match status" value="3"/>
</dbReference>
<keyword evidence="5" id="KW-1185">Reference proteome</keyword>
<evidence type="ECO:0000313" key="4">
    <source>
        <dbReference type="EMBL" id="USP75623.1"/>
    </source>
</evidence>
<dbReference type="CDD" id="cd11660">
    <property type="entry name" value="SANT_TRF"/>
    <property type="match status" value="1"/>
</dbReference>
<feature type="domain" description="Myb-like" evidence="2">
    <location>
        <begin position="120"/>
        <end position="171"/>
    </location>
</feature>
<dbReference type="Proteomes" id="UP001056012">
    <property type="component" value="Chromosome 2"/>
</dbReference>
<dbReference type="VEuPathDB" id="FungiDB:yc1106_02897"/>
<dbReference type="InterPro" id="IPR009057">
    <property type="entry name" value="Homeodomain-like_sf"/>
</dbReference>
<evidence type="ECO:0000259" key="3">
    <source>
        <dbReference type="PROSITE" id="PS51294"/>
    </source>
</evidence>
<dbReference type="Pfam" id="PF13921">
    <property type="entry name" value="Myb_DNA-bind_6"/>
    <property type="match status" value="1"/>
</dbReference>
<gene>
    <name evidence="4" type="ORF">yc1106_02897</name>
</gene>
<dbReference type="InterPro" id="IPR001005">
    <property type="entry name" value="SANT/Myb"/>
</dbReference>
<dbReference type="PANTHER" id="PTHR45614:SF265">
    <property type="entry name" value="MYB-LIKE DOMAIN-CONTAINING PROTEIN-RELATED"/>
    <property type="match status" value="1"/>
</dbReference>